<evidence type="ECO:0000313" key="2">
    <source>
        <dbReference type="Proteomes" id="UP001251524"/>
    </source>
</evidence>
<dbReference type="Proteomes" id="UP001251524">
    <property type="component" value="Unassembled WGS sequence"/>
</dbReference>
<accession>A0ABU1WAS0</accession>
<proteinExistence type="predicted"/>
<comment type="caution">
    <text evidence="1">The sequence shown here is derived from an EMBL/GenBank/DDBJ whole genome shotgun (WGS) entry which is preliminary data.</text>
</comment>
<evidence type="ECO:0000313" key="1">
    <source>
        <dbReference type="EMBL" id="MDR7134712.1"/>
    </source>
</evidence>
<gene>
    <name evidence="1" type="ORF">J2X06_001921</name>
</gene>
<dbReference type="PROSITE" id="PS51257">
    <property type="entry name" value="PROKAR_LIPOPROTEIN"/>
    <property type="match status" value="1"/>
</dbReference>
<dbReference type="RefSeq" id="WP_310061533.1">
    <property type="nucleotide sequence ID" value="NZ_JAVDVY010000002.1"/>
</dbReference>
<reference evidence="1 2" key="1">
    <citation type="submission" date="2023-07" db="EMBL/GenBank/DDBJ databases">
        <title>Sorghum-associated microbial communities from plants grown in Nebraska, USA.</title>
        <authorList>
            <person name="Schachtman D."/>
        </authorList>
    </citation>
    <scope>NUCLEOTIDE SEQUENCE [LARGE SCALE GENOMIC DNA]</scope>
    <source>
        <strain evidence="1 2">BE198</strain>
    </source>
</reference>
<organism evidence="1 2">
    <name type="scientific">Lysobacter niastensis</name>
    <dbReference type="NCBI Taxonomy" id="380629"/>
    <lineage>
        <taxon>Bacteria</taxon>
        <taxon>Pseudomonadati</taxon>
        <taxon>Pseudomonadota</taxon>
        <taxon>Gammaproteobacteria</taxon>
        <taxon>Lysobacterales</taxon>
        <taxon>Lysobacteraceae</taxon>
        <taxon>Lysobacter</taxon>
    </lineage>
</organism>
<name>A0ABU1WAS0_9GAMM</name>
<evidence type="ECO:0008006" key="3">
    <source>
        <dbReference type="Google" id="ProtNLM"/>
    </source>
</evidence>
<sequence length="127" mass="13419">MKFQALLYFVLSLFGCDTGGSTFVDRVTVDGADALYSKATVESGVARFECVRSASGACHYTVFPPACSARGQLGTPGHDCSKPIDHFAVAKGDSRQVTGLPRFRVCVSASGEAVAPDCQRPEPLATR</sequence>
<protein>
    <recommendedName>
        <fullName evidence="3">Lipoprotein</fullName>
    </recommendedName>
</protein>
<keyword evidence="2" id="KW-1185">Reference proteome</keyword>
<dbReference type="EMBL" id="JAVDVY010000002">
    <property type="protein sequence ID" value="MDR7134712.1"/>
    <property type="molecule type" value="Genomic_DNA"/>
</dbReference>